<feature type="region of interest" description="Disordered" evidence="1">
    <location>
        <begin position="74"/>
        <end position="101"/>
    </location>
</feature>
<feature type="compositionally biased region" description="Basic and acidic residues" evidence="1">
    <location>
        <begin position="78"/>
        <end position="101"/>
    </location>
</feature>
<feature type="non-terminal residue" evidence="2">
    <location>
        <position position="1"/>
    </location>
</feature>
<dbReference type="AlphaFoldDB" id="A0A061REJ2"/>
<organism evidence="2">
    <name type="scientific">Tetraselmis sp. GSL018</name>
    <dbReference type="NCBI Taxonomy" id="582737"/>
    <lineage>
        <taxon>Eukaryota</taxon>
        <taxon>Viridiplantae</taxon>
        <taxon>Chlorophyta</taxon>
        <taxon>core chlorophytes</taxon>
        <taxon>Chlorodendrophyceae</taxon>
        <taxon>Chlorodendrales</taxon>
        <taxon>Chlorodendraceae</taxon>
        <taxon>Tetraselmis</taxon>
    </lineage>
</organism>
<accession>A0A061REJ2</accession>
<name>A0A061REJ2_9CHLO</name>
<reference evidence="2" key="1">
    <citation type="submission" date="2014-05" db="EMBL/GenBank/DDBJ databases">
        <title>The transcriptome of the halophilic microalga Tetraselmis sp. GSL018 isolated from the Great Salt Lake, Utah.</title>
        <authorList>
            <person name="Jinkerson R.E."/>
            <person name="D'Adamo S."/>
            <person name="Posewitz M.C."/>
        </authorList>
    </citation>
    <scope>NUCLEOTIDE SEQUENCE</scope>
    <source>
        <strain evidence="2">GSL018</strain>
    </source>
</reference>
<evidence type="ECO:0000313" key="2">
    <source>
        <dbReference type="EMBL" id="JAC68926.1"/>
    </source>
</evidence>
<evidence type="ECO:0000256" key="1">
    <source>
        <dbReference type="SAM" id="MobiDB-lite"/>
    </source>
</evidence>
<sequence>LALHVLADLKVFVRQTRKGRASVAVPRGGWGAVRCQMGNVSVWPQGSEESLSCTNGAQAGQSLLKDLKLWESNSQESVRNENWEQQEHRSRGRGRERERER</sequence>
<feature type="non-terminal residue" evidence="2">
    <location>
        <position position="101"/>
    </location>
</feature>
<protein>
    <submittedName>
        <fullName evidence="2">Uncharacterized protein</fullName>
    </submittedName>
</protein>
<gene>
    <name evidence="2" type="ORF">TSPGSL018_7608</name>
</gene>
<proteinExistence type="predicted"/>
<dbReference type="EMBL" id="GBEZ01017403">
    <property type="protein sequence ID" value="JAC68926.1"/>
    <property type="molecule type" value="Transcribed_RNA"/>
</dbReference>